<gene>
    <name evidence="2" type="ORF">KALB_4910</name>
</gene>
<reference evidence="2 3" key="1">
    <citation type="journal article" date="2014" name="BMC Genomics">
        <title>Complete genome sequence of producer of the glycopeptide antibiotic Aculeximycin Kutzneria albida DSM 43870T, a representative of minor genus of Pseudonocardiaceae.</title>
        <authorList>
            <person name="Rebets Y."/>
            <person name="Tokovenko B."/>
            <person name="Lushchyk I."/>
            <person name="Ruckert C."/>
            <person name="Zaburannyi N."/>
            <person name="Bechthold A."/>
            <person name="Kalinowski J."/>
            <person name="Luzhetskyy A."/>
        </authorList>
    </citation>
    <scope>NUCLEOTIDE SEQUENCE [LARGE SCALE GENOMIC DNA]</scope>
    <source>
        <strain evidence="2">DSM 43870</strain>
    </source>
</reference>
<organism evidence="2 3">
    <name type="scientific">Kutzneria albida DSM 43870</name>
    <dbReference type="NCBI Taxonomy" id="1449976"/>
    <lineage>
        <taxon>Bacteria</taxon>
        <taxon>Bacillati</taxon>
        <taxon>Actinomycetota</taxon>
        <taxon>Actinomycetes</taxon>
        <taxon>Pseudonocardiales</taxon>
        <taxon>Pseudonocardiaceae</taxon>
        <taxon>Kutzneria</taxon>
    </lineage>
</organism>
<protein>
    <submittedName>
        <fullName evidence="2">Uncharacterized protein</fullName>
    </submittedName>
</protein>
<evidence type="ECO:0000313" key="2">
    <source>
        <dbReference type="EMBL" id="AHH98272.1"/>
    </source>
</evidence>
<dbReference type="EMBL" id="CP007155">
    <property type="protein sequence ID" value="AHH98272.1"/>
    <property type="molecule type" value="Genomic_DNA"/>
</dbReference>
<evidence type="ECO:0000313" key="3">
    <source>
        <dbReference type="Proteomes" id="UP000019225"/>
    </source>
</evidence>
<dbReference type="AlphaFoldDB" id="W5WBM2"/>
<feature type="region of interest" description="Disordered" evidence="1">
    <location>
        <begin position="46"/>
        <end position="73"/>
    </location>
</feature>
<dbReference type="HOGENOM" id="CLU_2699916_0_0_11"/>
<proteinExistence type="predicted"/>
<dbReference type="STRING" id="1449976.KALB_4910"/>
<dbReference type="Proteomes" id="UP000019225">
    <property type="component" value="Chromosome"/>
</dbReference>
<name>W5WBM2_9PSEU</name>
<dbReference type="RefSeq" id="WP_025358294.1">
    <property type="nucleotide sequence ID" value="NZ_CP007155.1"/>
</dbReference>
<keyword evidence="3" id="KW-1185">Reference proteome</keyword>
<accession>W5WBM2</accession>
<dbReference type="KEGG" id="kal:KALB_4910"/>
<sequence length="73" mass="7945">MFGKKKTEPVREDQVKRLHNLALDKWVADTGASAFNSPAQELEQKRAQAALDAAKRNSSAAEIAAARQSGHLD</sequence>
<evidence type="ECO:0000256" key="1">
    <source>
        <dbReference type="SAM" id="MobiDB-lite"/>
    </source>
</evidence>